<dbReference type="EMBL" id="MDYL01000020">
    <property type="protein sequence ID" value="OQD72592.1"/>
    <property type="molecule type" value="Genomic_DNA"/>
</dbReference>
<dbReference type="AlphaFoldDB" id="A0A1V6P781"/>
<name>A0A1V6P781_PENDC</name>
<feature type="compositionally biased region" description="Basic and acidic residues" evidence="1">
    <location>
        <begin position="98"/>
        <end position="113"/>
    </location>
</feature>
<dbReference type="Proteomes" id="UP000191522">
    <property type="component" value="Unassembled WGS sequence"/>
</dbReference>
<feature type="region of interest" description="Disordered" evidence="1">
    <location>
        <begin position="96"/>
        <end position="121"/>
    </location>
</feature>
<accession>A0A1V6P781</accession>
<dbReference type="STRING" id="69771.A0A1V6P781"/>
<dbReference type="OrthoDB" id="4764644at2759"/>
<evidence type="ECO:0000313" key="2">
    <source>
        <dbReference type="EMBL" id="OQD72592.1"/>
    </source>
</evidence>
<protein>
    <submittedName>
        <fullName evidence="2">Uncharacterized protein</fullName>
    </submittedName>
</protein>
<gene>
    <name evidence="2" type="ORF">PENDEC_c020G04011</name>
</gene>
<evidence type="ECO:0000256" key="1">
    <source>
        <dbReference type="SAM" id="MobiDB-lite"/>
    </source>
</evidence>
<evidence type="ECO:0000313" key="3">
    <source>
        <dbReference type="Proteomes" id="UP000191522"/>
    </source>
</evidence>
<reference evidence="3" key="1">
    <citation type="journal article" date="2017" name="Nat. Microbiol.">
        <title>Global analysis of biosynthetic gene clusters reveals vast potential of secondary metabolite production in Penicillium species.</title>
        <authorList>
            <person name="Nielsen J.C."/>
            <person name="Grijseels S."/>
            <person name="Prigent S."/>
            <person name="Ji B."/>
            <person name="Dainat J."/>
            <person name="Nielsen K.F."/>
            <person name="Frisvad J.C."/>
            <person name="Workman M."/>
            <person name="Nielsen J."/>
        </authorList>
    </citation>
    <scope>NUCLEOTIDE SEQUENCE [LARGE SCALE GENOMIC DNA]</scope>
    <source>
        <strain evidence="3">IBT 11843</strain>
    </source>
</reference>
<keyword evidence="3" id="KW-1185">Reference proteome</keyword>
<organism evidence="2 3">
    <name type="scientific">Penicillium decumbens</name>
    <dbReference type="NCBI Taxonomy" id="69771"/>
    <lineage>
        <taxon>Eukaryota</taxon>
        <taxon>Fungi</taxon>
        <taxon>Dikarya</taxon>
        <taxon>Ascomycota</taxon>
        <taxon>Pezizomycotina</taxon>
        <taxon>Eurotiomycetes</taxon>
        <taxon>Eurotiomycetidae</taxon>
        <taxon>Eurotiales</taxon>
        <taxon>Aspergillaceae</taxon>
        <taxon>Penicillium</taxon>
    </lineage>
</organism>
<comment type="caution">
    <text evidence="2">The sequence shown here is derived from an EMBL/GenBank/DDBJ whole genome shotgun (WGS) entry which is preliminary data.</text>
</comment>
<proteinExistence type="predicted"/>
<sequence length="121" mass="13320">MASLSPTSNNLHGLHPANFEKKLTSVGNILQFQQADKYTFTVQFLWALEINCYLQIDVCVAQYGFSDGGTVRAETAALRTEYESLGATLEAVDLAGSIRERQPENPDSEERPLIDLAPSTL</sequence>